<sequence length="65" mass="7883">MNQLQQREFLRLRFENTCRRITTCSSDRDGHFWVPMQQFSCSSSLNHLKRRMKLSFVCDVAWRSL</sequence>
<protein>
    <submittedName>
        <fullName evidence="1">Uncharacterized protein</fullName>
    </submittedName>
</protein>
<comment type="caution">
    <text evidence="1">The sequence shown here is derived from an EMBL/GenBank/DDBJ whole genome shotgun (WGS) entry which is preliminary data.</text>
</comment>
<dbReference type="Proteomes" id="UP001163321">
    <property type="component" value="Chromosome 5"/>
</dbReference>
<name>A0ACC0W0Q8_9STRA</name>
<organism evidence="1 2">
    <name type="scientific">Peronosclerospora sorghi</name>
    <dbReference type="NCBI Taxonomy" id="230839"/>
    <lineage>
        <taxon>Eukaryota</taxon>
        <taxon>Sar</taxon>
        <taxon>Stramenopiles</taxon>
        <taxon>Oomycota</taxon>
        <taxon>Peronosporomycetes</taxon>
        <taxon>Peronosporales</taxon>
        <taxon>Peronosporaceae</taxon>
        <taxon>Peronosclerospora</taxon>
    </lineage>
</organism>
<proteinExistence type="predicted"/>
<keyword evidence="2" id="KW-1185">Reference proteome</keyword>
<gene>
    <name evidence="1" type="ORF">PsorP6_009253</name>
</gene>
<dbReference type="EMBL" id="CM047584">
    <property type="protein sequence ID" value="KAI9912122.1"/>
    <property type="molecule type" value="Genomic_DNA"/>
</dbReference>
<evidence type="ECO:0000313" key="2">
    <source>
        <dbReference type="Proteomes" id="UP001163321"/>
    </source>
</evidence>
<evidence type="ECO:0000313" key="1">
    <source>
        <dbReference type="EMBL" id="KAI9912122.1"/>
    </source>
</evidence>
<accession>A0ACC0W0Q8</accession>
<reference evidence="1 2" key="1">
    <citation type="journal article" date="2022" name="bioRxiv">
        <title>The genome of the oomycete Peronosclerospora sorghi, a cosmopolitan pathogen of maize and sorghum, is inflated with dispersed pseudogenes.</title>
        <authorList>
            <person name="Fletcher K."/>
            <person name="Martin F."/>
            <person name="Isakeit T."/>
            <person name="Cavanaugh K."/>
            <person name="Magill C."/>
            <person name="Michelmore R."/>
        </authorList>
    </citation>
    <scope>NUCLEOTIDE SEQUENCE [LARGE SCALE GENOMIC DNA]</scope>
    <source>
        <strain evidence="1">P6</strain>
    </source>
</reference>